<gene>
    <name evidence="3" type="ORF">L207DRAFT_519664</name>
</gene>
<dbReference type="SMART" id="SM00707">
    <property type="entry name" value="RPEL"/>
    <property type="match status" value="2"/>
</dbReference>
<keyword evidence="4" id="KW-1185">Reference proteome</keyword>
<dbReference type="OrthoDB" id="3219396at2759"/>
<dbReference type="Pfam" id="PF02755">
    <property type="entry name" value="RPEL"/>
    <property type="match status" value="1"/>
</dbReference>
<sequence length="284" mass="32302">MSTPRALPKPELTPAVLTLPHLPPELLMHILTYLDIPDLLALSRTSHQLRHLTLDPLLHSARLHRASAILAHDIPLRPSLVDLIRDQIYVTRTTMAARLLGRRLIGIMLNRKLGRRPGVEELVERGVLAGECFGKGGMAPGLVETKRKVERRLIGIRLNRKLGGRPSVEELVEWGVLPGECYVRGGKGVGMAPSLVGTKRRVERERVRDFLRGWVEEWRRKGCEINEREEERVEVRRLARRFVDTKKEAPRWGRRVETREAPARAKVLGLRRFWEKVGSEGGPS</sequence>
<name>A0A2J6QXK4_HYAVF</name>
<dbReference type="PROSITE" id="PS50181">
    <property type="entry name" value="FBOX"/>
    <property type="match status" value="1"/>
</dbReference>
<accession>A0A2J6QXK4</accession>
<proteinExistence type="predicted"/>
<reference evidence="3 4" key="1">
    <citation type="submission" date="2016-04" db="EMBL/GenBank/DDBJ databases">
        <title>A degradative enzymes factory behind the ericoid mycorrhizal symbiosis.</title>
        <authorList>
            <consortium name="DOE Joint Genome Institute"/>
            <person name="Martino E."/>
            <person name="Morin E."/>
            <person name="Grelet G."/>
            <person name="Kuo A."/>
            <person name="Kohler A."/>
            <person name="Daghino S."/>
            <person name="Barry K."/>
            <person name="Choi C."/>
            <person name="Cichocki N."/>
            <person name="Clum A."/>
            <person name="Copeland A."/>
            <person name="Hainaut M."/>
            <person name="Haridas S."/>
            <person name="Labutti K."/>
            <person name="Lindquist E."/>
            <person name="Lipzen A."/>
            <person name="Khouja H.-R."/>
            <person name="Murat C."/>
            <person name="Ohm R."/>
            <person name="Olson A."/>
            <person name="Spatafora J."/>
            <person name="Veneault-Fourrey C."/>
            <person name="Henrissat B."/>
            <person name="Grigoriev I."/>
            <person name="Martin F."/>
            <person name="Perotto S."/>
        </authorList>
    </citation>
    <scope>NUCLEOTIDE SEQUENCE [LARGE SCALE GENOMIC DNA]</scope>
    <source>
        <strain evidence="3 4">F</strain>
    </source>
</reference>
<dbReference type="InterPro" id="IPR004018">
    <property type="entry name" value="RPEL_repeat"/>
</dbReference>
<evidence type="ECO:0000313" key="3">
    <source>
        <dbReference type="EMBL" id="PMD30981.1"/>
    </source>
</evidence>
<dbReference type="EMBL" id="KZ613964">
    <property type="protein sequence ID" value="PMD30981.1"/>
    <property type="molecule type" value="Genomic_DNA"/>
</dbReference>
<protein>
    <recommendedName>
        <fullName evidence="2">F-box domain-containing protein</fullName>
    </recommendedName>
</protein>
<dbReference type="Gene3D" id="1.20.1280.50">
    <property type="match status" value="1"/>
</dbReference>
<dbReference type="Proteomes" id="UP000235786">
    <property type="component" value="Unassembled WGS sequence"/>
</dbReference>
<evidence type="ECO:0000256" key="1">
    <source>
        <dbReference type="ARBA" id="ARBA00022737"/>
    </source>
</evidence>
<dbReference type="Pfam" id="PF12937">
    <property type="entry name" value="F-box-like"/>
    <property type="match status" value="1"/>
</dbReference>
<keyword evidence="1" id="KW-0677">Repeat</keyword>
<organism evidence="3 4">
    <name type="scientific">Hyaloscypha variabilis (strain UAMH 11265 / GT02V1 / F)</name>
    <name type="common">Meliniomyces variabilis</name>
    <dbReference type="NCBI Taxonomy" id="1149755"/>
    <lineage>
        <taxon>Eukaryota</taxon>
        <taxon>Fungi</taxon>
        <taxon>Dikarya</taxon>
        <taxon>Ascomycota</taxon>
        <taxon>Pezizomycotina</taxon>
        <taxon>Leotiomycetes</taxon>
        <taxon>Helotiales</taxon>
        <taxon>Hyaloscyphaceae</taxon>
        <taxon>Hyaloscypha</taxon>
        <taxon>Hyaloscypha variabilis</taxon>
    </lineage>
</organism>
<dbReference type="AlphaFoldDB" id="A0A2J6QXK4"/>
<dbReference type="SMART" id="SM00256">
    <property type="entry name" value="FBOX"/>
    <property type="match status" value="1"/>
</dbReference>
<dbReference type="SUPFAM" id="SSF81383">
    <property type="entry name" value="F-box domain"/>
    <property type="match status" value="1"/>
</dbReference>
<evidence type="ECO:0000259" key="2">
    <source>
        <dbReference type="PROSITE" id="PS50181"/>
    </source>
</evidence>
<dbReference type="InterPro" id="IPR036047">
    <property type="entry name" value="F-box-like_dom_sf"/>
</dbReference>
<dbReference type="InterPro" id="IPR001810">
    <property type="entry name" value="F-box_dom"/>
</dbReference>
<dbReference type="Gene3D" id="6.10.140.2130">
    <property type="match status" value="2"/>
</dbReference>
<evidence type="ECO:0000313" key="4">
    <source>
        <dbReference type="Proteomes" id="UP000235786"/>
    </source>
</evidence>
<feature type="domain" description="F-box" evidence="2">
    <location>
        <begin position="16"/>
        <end position="66"/>
    </location>
</feature>
<dbReference type="STRING" id="1149755.A0A2J6QXK4"/>